<protein>
    <submittedName>
        <fullName evidence="2">Uncharacterized protein</fullName>
    </submittedName>
</protein>
<accession>A0A4D6HDD2</accession>
<evidence type="ECO:0000313" key="3">
    <source>
        <dbReference type="Proteomes" id="UP000296706"/>
    </source>
</evidence>
<feature type="transmembrane region" description="Helical" evidence="1">
    <location>
        <begin position="90"/>
        <end position="110"/>
    </location>
</feature>
<dbReference type="Proteomes" id="UP000296706">
    <property type="component" value="Chromosome"/>
</dbReference>
<dbReference type="STRING" id="1457250.GCA_000755225_03409"/>
<name>A0A4D6HDD2_9EURY</name>
<keyword evidence="1" id="KW-0812">Transmembrane</keyword>
<organism evidence="2 3">
    <name type="scientific">Halapricum salinum</name>
    <dbReference type="NCBI Taxonomy" id="1457250"/>
    <lineage>
        <taxon>Archaea</taxon>
        <taxon>Methanobacteriati</taxon>
        <taxon>Methanobacteriota</taxon>
        <taxon>Stenosarchaea group</taxon>
        <taxon>Halobacteria</taxon>
        <taxon>Halobacteriales</taxon>
        <taxon>Haloarculaceae</taxon>
        <taxon>Halapricum</taxon>
    </lineage>
</organism>
<keyword evidence="3" id="KW-1185">Reference proteome</keyword>
<proteinExistence type="predicted"/>
<evidence type="ECO:0000313" key="2">
    <source>
        <dbReference type="EMBL" id="QCC50727.1"/>
    </source>
</evidence>
<dbReference type="EMBL" id="CP031310">
    <property type="protein sequence ID" value="QCC50727.1"/>
    <property type="molecule type" value="Genomic_DNA"/>
</dbReference>
<sequence>MTRVGTSVSLVACALLLAPGFAGVGSSLGFAAVALGLAILTFVYRDRLVALSDTSWVRPHLEIAWVGPLVAAAVFALYRDAAPAELQTLGAVVGLIGMFNYLLRPLYFFVGGLLTRLNRAL</sequence>
<gene>
    <name evidence="2" type="ORF">DV733_05480</name>
</gene>
<evidence type="ECO:0000256" key="1">
    <source>
        <dbReference type="SAM" id="Phobius"/>
    </source>
</evidence>
<feature type="transmembrane region" description="Helical" evidence="1">
    <location>
        <begin position="60"/>
        <end position="78"/>
    </location>
</feature>
<dbReference type="KEGG" id="hsn:DV733_05480"/>
<dbReference type="AlphaFoldDB" id="A0A4D6HDD2"/>
<keyword evidence="1" id="KW-1133">Transmembrane helix</keyword>
<reference evidence="2 3" key="1">
    <citation type="journal article" date="2019" name="Nat. Commun.">
        <title>A new type of DNA phosphorothioation-based antiviral system in archaea.</title>
        <authorList>
            <person name="Xiong L."/>
            <person name="Liu S."/>
            <person name="Chen S."/>
            <person name="Xiao Y."/>
            <person name="Zhu B."/>
            <person name="Gao Y."/>
            <person name="Zhang Y."/>
            <person name="Chen B."/>
            <person name="Luo J."/>
            <person name="Deng Z."/>
            <person name="Chen X."/>
            <person name="Wang L."/>
            <person name="Chen S."/>
        </authorList>
    </citation>
    <scope>NUCLEOTIDE SEQUENCE [LARGE SCALE GENOMIC DNA]</scope>
    <source>
        <strain evidence="2 3">CBA1105</strain>
    </source>
</reference>
<keyword evidence="1" id="KW-0472">Membrane</keyword>